<dbReference type="InterPro" id="IPR036388">
    <property type="entry name" value="WH-like_DNA-bd_sf"/>
</dbReference>
<keyword evidence="1" id="KW-0805">Transcription regulation</keyword>
<name>A0ABW2BSM9_9PSEU</name>
<dbReference type="PANTHER" id="PTHR38465:SF2">
    <property type="entry name" value="HTH-TYPE TRANSCRIPTIONAL REGULATOR MMPR5"/>
    <property type="match status" value="1"/>
</dbReference>
<keyword evidence="6" id="KW-1185">Reference proteome</keyword>
<proteinExistence type="predicted"/>
<evidence type="ECO:0000256" key="3">
    <source>
        <dbReference type="ARBA" id="ARBA00023163"/>
    </source>
</evidence>
<evidence type="ECO:0000313" key="6">
    <source>
        <dbReference type="Proteomes" id="UP001596337"/>
    </source>
</evidence>
<dbReference type="InterPro" id="IPR036390">
    <property type="entry name" value="WH_DNA-bd_sf"/>
</dbReference>
<accession>A0ABW2BSM9</accession>
<dbReference type="EMBL" id="JBHSXX010000001">
    <property type="protein sequence ID" value="MFC6866036.1"/>
    <property type="molecule type" value="Genomic_DNA"/>
</dbReference>
<dbReference type="Proteomes" id="UP001596337">
    <property type="component" value="Unassembled WGS sequence"/>
</dbReference>
<gene>
    <name evidence="5" type="ORF">ACFQGD_02640</name>
</gene>
<dbReference type="SUPFAM" id="SSF46785">
    <property type="entry name" value="Winged helix' DNA-binding domain"/>
    <property type="match status" value="1"/>
</dbReference>
<dbReference type="Gene3D" id="1.10.287.160">
    <property type="entry name" value="HR1 repeat"/>
    <property type="match status" value="1"/>
</dbReference>
<sequence length="166" mass="19023">MTREAKRDDDALLRFVEKLALGLTNMGWQRMAARVFAALMVTNSGRLTAGELAEMLSVSPAAISGAVRYLDQVGLIIKERVPGERRDSYRVRDDMWYASFLKQDRLMKVWVDTANEGIDILGTNTPAGQRLAEMRDFFEFFAEEMPLLFERWHARRLKARYADGVD</sequence>
<organism evidence="5 6">
    <name type="scientific">Haloechinothrix salitolerans</name>
    <dbReference type="NCBI Taxonomy" id="926830"/>
    <lineage>
        <taxon>Bacteria</taxon>
        <taxon>Bacillati</taxon>
        <taxon>Actinomycetota</taxon>
        <taxon>Actinomycetes</taxon>
        <taxon>Pseudonocardiales</taxon>
        <taxon>Pseudonocardiaceae</taxon>
        <taxon>Haloechinothrix</taxon>
    </lineage>
</organism>
<reference evidence="6" key="1">
    <citation type="journal article" date="2019" name="Int. J. Syst. Evol. Microbiol.">
        <title>The Global Catalogue of Microorganisms (GCM) 10K type strain sequencing project: providing services to taxonomists for standard genome sequencing and annotation.</title>
        <authorList>
            <consortium name="The Broad Institute Genomics Platform"/>
            <consortium name="The Broad Institute Genome Sequencing Center for Infectious Disease"/>
            <person name="Wu L."/>
            <person name="Ma J."/>
        </authorList>
    </citation>
    <scope>NUCLEOTIDE SEQUENCE [LARGE SCALE GENOMIC DNA]</scope>
    <source>
        <strain evidence="6">KCTC 32255</strain>
    </source>
</reference>
<keyword evidence="3" id="KW-0804">Transcription</keyword>
<keyword evidence="2" id="KW-0238">DNA-binding</keyword>
<evidence type="ECO:0000256" key="2">
    <source>
        <dbReference type="ARBA" id="ARBA00023125"/>
    </source>
</evidence>
<comment type="caution">
    <text evidence="5">The sequence shown here is derived from an EMBL/GenBank/DDBJ whole genome shotgun (WGS) entry which is preliminary data.</text>
</comment>
<dbReference type="Gene3D" id="1.10.10.10">
    <property type="entry name" value="Winged helix-like DNA-binding domain superfamily/Winged helix DNA-binding domain"/>
    <property type="match status" value="1"/>
</dbReference>
<feature type="domain" description="HTH marR-type" evidence="4">
    <location>
        <begin position="30"/>
        <end position="86"/>
    </location>
</feature>
<evidence type="ECO:0000256" key="1">
    <source>
        <dbReference type="ARBA" id="ARBA00023015"/>
    </source>
</evidence>
<evidence type="ECO:0000259" key="4">
    <source>
        <dbReference type="Pfam" id="PF12802"/>
    </source>
</evidence>
<dbReference type="InterPro" id="IPR000835">
    <property type="entry name" value="HTH_MarR-typ"/>
</dbReference>
<dbReference type="RefSeq" id="WP_345406880.1">
    <property type="nucleotide sequence ID" value="NZ_JBHMBO010000009.1"/>
</dbReference>
<evidence type="ECO:0000313" key="5">
    <source>
        <dbReference type="EMBL" id="MFC6866036.1"/>
    </source>
</evidence>
<protein>
    <submittedName>
        <fullName evidence="5">GbsR/MarR family transcriptional regulator</fullName>
    </submittedName>
</protein>
<dbReference type="InterPro" id="IPR052362">
    <property type="entry name" value="HTH-GbsR_regulator"/>
</dbReference>
<dbReference type="Pfam" id="PF12802">
    <property type="entry name" value="MarR_2"/>
    <property type="match status" value="1"/>
</dbReference>
<dbReference type="PANTHER" id="PTHR38465">
    <property type="entry name" value="HTH-TYPE TRANSCRIPTIONAL REGULATOR MJ1563-RELATED"/>
    <property type="match status" value="1"/>
</dbReference>